<dbReference type="RefSeq" id="WP_020937333.1">
    <property type="nucleotide sequence ID" value="NC_021985.1"/>
</dbReference>
<dbReference type="EMBL" id="CP006259">
    <property type="protein sequence ID" value="AGS66846.1"/>
    <property type="molecule type" value="Genomic_DNA"/>
</dbReference>
<evidence type="ECO:0000313" key="1">
    <source>
        <dbReference type="EMBL" id="AGS66846.1"/>
    </source>
</evidence>
<dbReference type="Proteomes" id="UP000015423">
    <property type="component" value="Chromosome"/>
</dbReference>
<dbReference type="eggNOG" id="ENOG502ZG25">
    <property type="taxonomic scope" value="Bacteria"/>
</dbReference>
<keyword evidence="3" id="KW-1185">Reference proteome</keyword>
<dbReference type="STRING" id="1214242.B446_00010"/>
<reference evidence="3" key="1">
    <citation type="submission" date="2012-10" db="EMBL/GenBank/DDBJ databases">
        <title>The complete genome sequence of Streptomyces collinus Tu 365.</title>
        <authorList>
            <person name="Ruckert C."/>
            <person name="Szczepanowski R."/>
            <person name="Goesmann A."/>
            <person name="Pross E.K."/>
            <person name="Musiol E.M."/>
            <person name="Blin K."/>
            <person name="Wohlleben W."/>
            <person name="Puhler A."/>
            <person name="Weber T."/>
            <person name="Kalinowski J."/>
        </authorList>
    </citation>
    <scope>NUCLEOTIDE SEQUENCE [LARGE SCALE GENOMIC DNA]</scope>
    <source>
        <strain evidence="3">DSM 40733 / Tue 365</strain>
    </source>
</reference>
<proteinExistence type="predicted"/>
<protein>
    <submittedName>
        <fullName evidence="1">Uncharacterized protein</fullName>
    </submittedName>
</protein>
<sequence length="156" mass="17653">MDWGPIVSTSLGAVIGIASTLATDQIRTRRGREDKDQAARQQLYGDYLAALARTRNQLRMAARPTGLPDEERLRRTAEAFHEGNAYELRYQIAVAAPREVVEASTAAFRSLRDLRDLVEAGALHTSEDYVQARNRWELLLAELRIAMRRDLGRQVF</sequence>
<accession>S5UM22</accession>
<reference evidence="1" key="3">
    <citation type="submission" date="2015-08" db="EMBL/GenBank/DDBJ databases">
        <authorList>
            <person name="Weber T."/>
            <person name="Iftime D."/>
        </authorList>
    </citation>
    <scope>NUCLEOTIDE SEQUENCE</scope>
    <source>
        <strain evidence="1">Tu 365</strain>
    </source>
</reference>
<dbReference type="AlphaFoldDB" id="S5UM22"/>
<dbReference type="PATRIC" id="fig|1214242.5.peg.2"/>
<dbReference type="HOGENOM" id="CLU_129897_0_0_11"/>
<reference evidence="1 3" key="2">
    <citation type="journal article" date="2013" name="J. Biotechnol.">
        <title>Complete genome sequence of the kirromycin producer Streptomyces collinus Tu 365 consisting of a linear chromosome and two linear plasmids.</title>
        <authorList>
            <person name="Ruckert C."/>
            <person name="Szczepanowski R."/>
            <person name="Albersmeier A."/>
            <person name="Goesmann A."/>
            <person name="Iftime D."/>
            <person name="Musiol E.M."/>
            <person name="Blin K."/>
            <person name="Wohlleben W."/>
            <person name="Puhler A."/>
            <person name="Kalinowski J."/>
            <person name="Weber T."/>
        </authorList>
    </citation>
    <scope>NUCLEOTIDE SEQUENCE [LARGE SCALE GENOMIC DNA]</scope>
    <source>
        <strain evidence="3">DSM 40733 / Tue 365</strain>
        <strain evidence="1">Tu 365</strain>
    </source>
</reference>
<name>S5UM22_STRC3</name>
<evidence type="ECO:0000313" key="3">
    <source>
        <dbReference type="Proteomes" id="UP000015423"/>
    </source>
</evidence>
<evidence type="ECO:0000313" key="2">
    <source>
        <dbReference type="EMBL" id="AGS73848.1"/>
    </source>
</evidence>
<dbReference type="KEGG" id="sci:B446_35280"/>
<dbReference type="EMBL" id="CP006259">
    <property type="protein sequence ID" value="AGS73848.1"/>
    <property type="molecule type" value="Genomic_DNA"/>
</dbReference>
<gene>
    <name evidence="1" type="ORF">B446_00010</name>
    <name evidence="2" type="ORF">B446_35280</name>
</gene>
<organism evidence="1 3">
    <name type="scientific">Streptomyces collinus (strain DSM 40733 / Tue 365)</name>
    <dbReference type="NCBI Taxonomy" id="1214242"/>
    <lineage>
        <taxon>Bacteria</taxon>
        <taxon>Bacillati</taxon>
        <taxon>Actinomycetota</taxon>
        <taxon>Actinomycetes</taxon>
        <taxon>Kitasatosporales</taxon>
        <taxon>Streptomycetaceae</taxon>
        <taxon>Streptomyces</taxon>
    </lineage>
</organism>
<dbReference type="KEGG" id="sci:B446_00010"/>